<dbReference type="InterPro" id="IPR050082">
    <property type="entry name" value="RNA_methyltr_RlmE"/>
</dbReference>
<keyword evidence="5 7" id="KW-0949">S-adenosyl-L-methionine</keyword>
<dbReference type="PIRSF" id="PIRSF005461">
    <property type="entry name" value="23S_rRNA_mtase"/>
    <property type="match status" value="1"/>
</dbReference>
<proteinExistence type="inferred from homology"/>
<dbReference type="OMA" id="HRQTDHL"/>
<evidence type="ECO:0000256" key="3">
    <source>
        <dbReference type="ARBA" id="ARBA00022603"/>
    </source>
</evidence>
<comment type="similarity">
    <text evidence="1">Belongs to the class I-like SAM-binding methyltransferase superfamily. RNA methyltransferase RlmE family.</text>
</comment>
<feature type="domain" description="Ribosomal RNA methyltransferase FtsJ" evidence="8">
    <location>
        <begin position="43"/>
        <end position="224"/>
    </location>
</feature>
<dbReference type="InterPro" id="IPR015507">
    <property type="entry name" value="rRNA-MeTfrase_E"/>
</dbReference>
<dbReference type="STRING" id="461836.A0A0L0DA31"/>
<protein>
    <recommendedName>
        <fullName evidence="6">rRNA methyltransferase 2, mitochondrial</fullName>
    </recommendedName>
</protein>
<sequence length="234" mass="25119">MLHALRCLYAAQVRLARASSSSSWRRRQADDQYVRKARAQGKVSRAAFKWSELDAKHKIVTPGVKRVLELGAAPGSWTREIGDALVRGSPAAELVTVDPGAMSPQVVAWLQSSGLAHVHHSMVMEELELDELGVFDVVASDMAPAATGHRGTDRARAEALFEAALALADAVLVRGGSMVAKIFRNGMERAALDEARELFAKVVLVKPKASRSESREMFLVAKGFAGSESGAGGR</sequence>
<dbReference type="Pfam" id="PF01728">
    <property type="entry name" value="FtsJ"/>
    <property type="match status" value="1"/>
</dbReference>
<evidence type="ECO:0000256" key="7">
    <source>
        <dbReference type="PIRSR" id="PIRSR005461-1"/>
    </source>
</evidence>
<reference evidence="9 10" key="1">
    <citation type="submission" date="2010-05" db="EMBL/GenBank/DDBJ databases">
        <title>The Genome Sequence of Thecamonas trahens ATCC 50062.</title>
        <authorList>
            <consortium name="The Broad Institute Genome Sequencing Platform"/>
            <person name="Russ C."/>
            <person name="Cuomo C."/>
            <person name="Shea T."/>
            <person name="Young S.K."/>
            <person name="Zeng Q."/>
            <person name="Koehrsen M."/>
            <person name="Haas B."/>
            <person name="Borodovsky M."/>
            <person name="Guigo R."/>
            <person name="Alvarado L."/>
            <person name="Berlin A."/>
            <person name="Bochicchio J."/>
            <person name="Borenstein D."/>
            <person name="Chapman S."/>
            <person name="Chen Z."/>
            <person name="Freedman E."/>
            <person name="Gellesch M."/>
            <person name="Goldberg J."/>
            <person name="Griggs A."/>
            <person name="Gujja S."/>
            <person name="Heilman E."/>
            <person name="Heiman D."/>
            <person name="Hepburn T."/>
            <person name="Howarth C."/>
            <person name="Jen D."/>
            <person name="Larson L."/>
            <person name="Mehta T."/>
            <person name="Park D."/>
            <person name="Pearson M."/>
            <person name="Roberts A."/>
            <person name="Saif S."/>
            <person name="Shenoy N."/>
            <person name="Sisk P."/>
            <person name="Stolte C."/>
            <person name="Sykes S."/>
            <person name="Thomson T."/>
            <person name="Walk T."/>
            <person name="White J."/>
            <person name="Yandava C."/>
            <person name="Burger G."/>
            <person name="Gray M.W."/>
            <person name="Holland P.W.H."/>
            <person name="King N."/>
            <person name="Lang F.B.F."/>
            <person name="Roger A.J."/>
            <person name="Ruiz-Trillo I."/>
            <person name="Lander E."/>
            <person name="Nusbaum C."/>
        </authorList>
    </citation>
    <scope>NUCLEOTIDE SEQUENCE [LARGE SCALE GENOMIC DNA]</scope>
    <source>
        <strain evidence="9 10">ATCC 50062</strain>
    </source>
</reference>
<dbReference type="PANTHER" id="PTHR10920:SF18">
    <property type="entry name" value="RRNA METHYLTRANSFERASE 2, MITOCHONDRIAL"/>
    <property type="match status" value="1"/>
</dbReference>
<feature type="active site" description="Proton acceptor" evidence="7">
    <location>
        <position position="181"/>
    </location>
</feature>
<accession>A0A0L0DA31</accession>
<evidence type="ECO:0000256" key="1">
    <source>
        <dbReference type="ARBA" id="ARBA00009258"/>
    </source>
</evidence>
<dbReference type="OrthoDB" id="20105at2759"/>
<dbReference type="GeneID" id="25563922"/>
<evidence type="ECO:0000259" key="8">
    <source>
        <dbReference type="Pfam" id="PF01728"/>
    </source>
</evidence>
<dbReference type="GO" id="GO:0008650">
    <property type="term" value="F:rRNA (uridine-2'-O-)-methyltransferase activity"/>
    <property type="evidence" value="ECO:0007669"/>
    <property type="project" value="TreeGrafter"/>
</dbReference>
<dbReference type="InterPro" id="IPR029063">
    <property type="entry name" value="SAM-dependent_MTases_sf"/>
</dbReference>
<evidence type="ECO:0000256" key="5">
    <source>
        <dbReference type="ARBA" id="ARBA00022691"/>
    </source>
</evidence>
<dbReference type="InterPro" id="IPR002877">
    <property type="entry name" value="RNA_MeTrfase_FtsJ_dom"/>
</dbReference>
<keyword evidence="10" id="KW-1185">Reference proteome</keyword>
<evidence type="ECO:0000256" key="6">
    <source>
        <dbReference type="ARBA" id="ARBA00041184"/>
    </source>
</evidence>
<dbReference type="SUPFAM" id="SSF53335">
    <property type="entry name" value="S-adenosyl-L-methionine-dependent methyltransferases"/>
    <property type="match status" value="1"/>
</dbReference>
<keyword evidence="4 9" id="KW-0808">Transferase</keyword>
<dbReference type="RefSeq" id="XP_013758718.1">
    <property type="nucleotide sequence ID" value="XM_013903264.1"/>
</dbReference>
<name>A0A0L0DA31_THETB</name>
<dbReference type="PANTHER" id="PTHR10920">
    <property type="entry name" value="RIBOSOMAL RNA METHYLTRANSFERASE"/>
    <property type="match status" value="1"/>
</dbReference>
<evidence type="ECO:0000256" key="2">
    <source>
        <dbReference type="ARBA" id="ARBA00022552"/>
    </source>
</evidence>
<dbReference type="Gene3D" id="3.40.50.150">
    <property type="entry name" value="Vaccinia Virus protein VP39"/>
    <property type="match status" value="1"/>
</dbReference>
<organism evidence="9 10">
    <name type="scientific">Thecamonas trahens ATCC 50062</name>
    <dbReference type="NCBI Taxonomy" id="461836"/>
    <lineage>
        <taxon>Eukaryota</taxon>
        <taxon>Apusozoa</taxon>
        <taxon>Apusomonadida</taxon>
        <taxon>Apusomonadidae</taxon>
        <taxon>Thecamonas</taxon>
    </lineage>
</organism>
<dbReference type="HAMAP" id="MF_01547">
    <property type="entry name" value="RNA_methyltr_E"/>
    <property type="match status" value="1"/>
</dbReference>
<keyword evidence="2" id="KW-0698">rRNA processing</keyword>
<evidence type="ECO:0000313" key="9">
    <source>
        <dbReference type="EMBL" id="KNC48148.1"/>
    </source>
</evidence>
<dbReference type="AlphaFoldDB" id="A0A0L0DA31"/>
<dbReference type="Proteomes" id="UP000054408">
    <property type="component" value="Unassembled WGS sequence"/>
</dbReference>
<dbReference type="eggNOG" id="KOG1099">
    <property type="taxonomic scope" value="Eukaryota"/>
</dbReference>
<evidence type="ECO:0000256" key="4">
    <source>
        <dbReference type="ARBA" id="ARBA00022679"/>
    </source>
</evidence>
<gene>
    <name evidence="9" type="ORF">AMSG_04377</name>
</gene>
<keyword evidence="3 9" id="KW-0489">Methyltransferase</keyword>
<dbReference type="EMBL" id="GL349450">
    <property type="protein sequence ID" value="KNC48148.1"/>
    <property type="molecule type" value="Genomic_DNA"/>
</dbReference>
<evidence type="ECO:0000313" key="10">
    <source>
        <dbReference type="Proteomes" id="UP000054408"/>
    </source>
</evidence>